<keyword evidence="2" id="KW-1185">Reference proteome</keyword>
<accession>A0AAD5WYP4</accession>
<proteinExistence type="predicted"/>
<evidence type="ECO:0000313" key="1">
    <source>
        <dbReference type="EMBL" id="KAJ3046601.1"/>
    </source>
</evidence>
<feature type="non-terminal residue" evidence="1">
    <location>
        <position position="84"/>
    </location>
</feature>
<comment type="caution">
    <text evidence="1">The sequence shown here is derived from an EMBL/GenBank/DDBJ whole genome shotgun (WGS) entry which is preliminary data.</text>
</comment>
<sequence length="84" mass="9519">MNQCSWGRNRITYNNHFPSPHQQSYTYAPMYYYPNTMNLQPRAAPAAYGATYQHSDAQTVPVLVHDSTTTTGSEPEVGEPDHRT</sequence>
<dbReference type="AlphaFoldDB" id="A0AAD5WYP4"/>
<name>A0AAD5WYP4_9FUNG</name>
<protein>
    <submittedName>
        <fullName evidence="1">Uncharacterized protein</fullName>
    </submittedName>
</protein>
<organism evidence="1 2">
    <name type="scientific">Rhizophlyctis rosea</name>
    <dbReference type="NCBI Taxonomy" id="64517"/>
    <lineage>
        <taxon>Eukaryota</taxon>
        <taxon>Fungi</taxon>
        <taxon>Fungi incertae sedis</taxon>
        <taxon>Chytridiomycota</taxon>
        <taxon>Chytridiomycota incertae sedis</taxon>
        <taxon>Chytridiomycetes</taxon>
        <taxon>Rhizophlyctidales</taxon>
        <taxon>Rhizophlyctidaceae</taxon>
        <taxon>Rhizophlyctis</taxon>
    </lineage>
</organism>
<dbReference type="Proteomes" id="UP001212841">
    <property type="component" value="Unassembled WGS sequence"/>
</dbReference>
<evidence type="ECO:0000313" key="2">
    <source>
        <dbReference type="Proteomes" id="UP001212841"/>
    </source>
</evidence>
<dbReference type="EMBL" id="JADGJD010001132">
    <property type="protein sequence ID" value="KAJ3046601.1"/>
    <property type="molecule type" value="Genomic_DNA"/>
</dbReference>
<reference evidence="1" key="1">
    <citation type="submission" date="2020-05" db="EMBL/GenBank/DDBJ databases">
        <title>Phylogenomic resolution of chytrid fungi.</title>
        <authorList>
            <person name="Stajich J.E."/>
            <person name="Amses K."/>
            <person name="Simmons R."/>
            <person name="Seto K."/>
            <person name="Myers J."/>
            <person name="Bonds A."/>
            <person name="Quandt C.A."/>
            <person name="Barry K."/>
            <person name="Liu P."/>
            <person name="Grigoriev I."/>
            <person name="Longcore J.E."/>
            <person name="James T.Y."/>
        </authorList>
    </citation>
    <scope>NUCLEOTIDE SEQUENCE</scope>
    <source>
        <strain evidence="1">JEL0318</strain>
    </source>
</reference>
<gene>
    <name evidence="1" type="ORF">HK097_000713</name>
</gene>